<dbReference type="Proteomes" id="UP000015104">
    <property type="component" value="Unassembled WGS sequence"/>
</dbReference>
<feature type="region of interest" description="Disordered" evidence="8">
    <location>
        <begin position="167"/>
        <end position="255"/>
    </location>
</feature>
<keyword evidence="4 6" id="KW-0371">Homeobox</keyword>
<reference evidence="10" key="2">
    <citation type="submission" date="2015-06" db="UniProtKB">
        <authorList>
            <consortium name="EnsemblMetazoa"/>
        </authorList>
    </citation>
    <scope>IDENTIFICATION</scope>
</reference>
<evidence type="ECO:0000256" key="1">
    <source>
        <dbReference type="ARBA" id="ARBA00004123"/>
    </source>
</evidence>
<gene>
    <name evidence="10" type="primary">107370151</name>
</gene>
<dbReference type="OMA" id="KFANMHH"/>
<sequence length="516" mass="55835">MSTSSHSDSENSSDTTITISNNSRNSKVKSPPIKVESKKELSFGIDKLINRSSNNSDLDGISDSNNNSIRHNRLLSPSSNDAEDNNGNGSTRSTPSETNHHLNSHHQQQQQNNLVRSMNVMLYEGAFRSFLASNHHDSPHNYLSSAGSKFDPLRVCNTLLPADQIGSYHPHAHHHHHPLSQHHHLNDSEPRISPSSYYDSNNKETNDSLNGSVSLTNGPTTISLPLVHGLPPLPPRRIGHPYQNRTPPKRKKPRTSFTRIQINELEKKFTSHKYLASAERATLAKQLKMTDAQVKTWFQNRRTKWRRQSAEEKEAERQAANRLIMSFHAEANGGPKGSLYGGLNGPDGPVVPLLSTSSHPHGSHSHQAGSMLPNGSTSGSVQSPSSASSPSTTSISLHHHPVHGHPNHHNSDRSKATSAYLSSLPLNALKNLQPWSAAAAAAVAAAASASSSSSTSSSGSSSADSPAHLNHLNHLNQHHHHHPSLSAGASHLALLGCGNPISEYLQPPSSMVSQIC</sequence>
<feature type="region of interest" description="Disordered" evidence="8">
    <location>
        <begin position="1"/>
        <end position="35"/>
    </location>
</feature>
<dbReference type="PROSITE" id="PS50071">
    <property type="entry name" value="HOMEOBOX_2"/>
    <property type="match status" value="1"/>
</dbReference>
<dbReference type="AlphaFoldDB" id="T1JQ13"/>
<feature type="compositionally biased region" description="Basic residues" evidence="8">
    <location>
        <begin position="170"/>
        <end position="183"/>
    </location>
</feature>
<accession>T1JQ13</accession>
<evidence type="ECO:0000256" key="3">
    <source>
        <dbReference type="ARBA" id="ARBA00023125"/>
    </source>
</evidence>
<dbReference type="SMART" id="SM00389">
    <property type="entry name" value="HOX"/>
    <property type="match status" value="1"/>
</dbReference>
<dbReference type="InterPro" id="IPR001356">
    <property type="entry name" value="HD"/>
</dbReference>
<dbReference type="PANTHER" id="PTHR45921">
    <property type="entry name" value="IP01054P"/>
    <property type="match status" value="1"/>
</dbReference>
<dbReference type="KEGG" id="tut:107370151"/>
<proteinExistence type="predicted"/>
<feature type="compositionally biased region" description="Low complexity" evidence="8">
    <location>
        <begin position="376"/>
        <end position="396"/>
    </location>
</feature>
<evidence type="ECO:0000256" key="8">
    <source>
        <dbReference type="SAM" id="MobiDB-lite"/>
    </source>
</evidence>
<dbReference type="Gene3D" id="1.10.10.60">
    <property type="entry name" value="Homeodomain-like"/>
    <property type="match status" value="1"/>
</dbReference>
<evidence type="ECO:0000256" key="7">
    <source>
        <dbReference type="RuleBase" id="RU000682"/>
    </source>
</evidence>
<feature type="compositionally biased region" description="Polar residues" evidence="8">
    <location>
        <begin position="50"/>
        <end position="97"/>
    </location>
</feature>
<feature type="domain" description="Homeobox" evidence="9">
    <location>
        <begin position="248"/>
        <end position="308"/>
    </location>
</feature>
<feature type="region of interest" description="Disordered" evidence="8">
    <location>
        <begin position="350"/>
        <end position="415"/>
    </location>
</feature>
<dbReference type="FunFam" id="1.10.10.60:FF:000040">
    <property type="entry name" value="T-cell leukemia homeobox protein 3"/>
    <property type="match status" value="1"/>
</dbReference>
<feature type="compositionally biased region" description="Polar residues" evidence="8">
    <location>
        <begin position="207"/>
        <end position="223"/>
    </location>
</feature>
<evidence type="ECO:0000256" key="5">
    <source>
        <dbReference type="ARBA" id="ARBA00023242"/>
    </source>
</evidence>
<feature type="DNA-binding region" description="Homeobox" evidence="6">
    <location>
        <begin position="250"/>
        <end position="309"/>
    </location>
</feature>
<organism evidence="10 11">
    <name type="scientific">Tetranychus urticae</name>
    <name type="common">Two-spotted spider mite</name>
    <dbReference type="NCBI Taxonomy" id="32264"/>
    <lineage>
        <taxon>Eukaryota</taxon>
        <taxon>Metazoa</taxon>
        <taxon>Ecdysozoa</taxon>
        <taxon>Arthropoda</taxon>
        <taxon>Chelicerata</taxon>
        <taxon>Arachnida</taxon>
        <taxon>Acari</taxon>
        <taxon>Acariformes</taxon>
        <taxon>Trombidiformes</taxon>
        <taxon>Prostigmata</taxon>
        <taxon>Eleutherengona</taxon>
        <taxon>Raphignathae</taxon>
        <taxon>Tetranychoidea</taxon>
        <taxon>Tetranychidae</taxon>
        <taxon>Tetranychus</taxon>
    </lineage>
</organism>
<evidence type="ECO:0000256" key="4">
    <source>
        <dbReference type="ARBA" id="ARBA00023155"/>
    </source>
</evidence>
<dbReference type="PANTHER" id="PTHR45921:SF6">
    <property type="entry name" value="C15"/>
    <property type="match status" value="1"/>
</dbReference>
<keyword evidence="2" id="KW-0217">Developmental protein</keyword>
<keyword evidence="11" id="KW-1185">Reference proteome</keyword>
<dbReference type="GO" id="GO:0048513">
    <property type="term" value="P:animal organ development"/>
    <property type="evidence" value="ECO:0007669"/>
    <property type="project" value="TreeGrafter"/>
</dbReference>
<dbReference type="InterPro" id="IPR009057">
    <property type="entry name" value="Homeodomain-like_sf"/>
</dbReference>
<dbReference type="HOGENOM" id="CLU_528220_0_0_1"/>
<feature type="compositionally biased region" description="Low complexity" evidence="8">
    <location>
        <begin position="1"/>
        <end position="25"/>
    </location>
</feature>
<comment type="subcellular location">
    <subcellularLocation>
        <location evidence="1 6 7">Nucleus</location>
    </subcellularLocation>
</comment>
<dbReference type="GO" id="GO:0000981">
    <property type="term" value="F:DNA-binding transcription factor activity, RNA polymerase II-specific"/>
    <property type="evidence" value="ECO:0007669"/>
    <property type="project" value="InterPro"/>
</dbReference>
<dbReference type="CDD" id="cd00086">
    <property type="entry name" value="homeodomain"/>
    <property type="match status" value="1"/>
</dbReference>
<feature type="region of interest" description="Disordered" evidence="8">
    <location>
        <begin position="50"/>
        <end position="112"/>
    </location>
</feature>
<feature type="compositionally biased region" description="Basic residues" evidence="8">
    <location>
        <begin position="397"/>
        <end position="408"/>
    </location>
</feature>
<dbReference type="eggNOG" id="KOG0488">
    <property type="taxonomic scope" value="Eukaryota"/>
</dbReference>
<evidence type="ECO:0000256" key="6">
    <source>
        <dbReference type="PROSITE-ProRule" id="PRU00108"/>
    </source>
</evidence>
<dbReference type="GO" id="GO:0000978">
    <property type="term" value="F:RNA polymerase II cis-regulatory region sequence-specific DNA binding"/>
    <property type="evidence" value="ECO:0007669"/>
    <property type="project" value="TreeGrafter"/>
</dbReference>
<dbReference type="SUPFAM" id="SSF46689">
    <property type="entry name" value="Homeodomain-like"/>
    <property type="match status" value="1"/>
</dbReference>
<dbReference type="EnsemblMetazoa" id="tetur01g01560.1">
    <property type="protein sequence ID" value="tetur01g01560.1"/>
    <property type="gene ID" value="tetur01g01560"/>
</dbReference>
<dbReference type="PROSITE" id="PS00027">
    <property type="entry name" value="HOMEOBOX_1"/>
    <property type="match status" value="1"/>
</dbReference>
<protein>
    <recommendedName>
        <fullName evidence="9">Homeobox domain-containing protein</fullName>
    </recommendedName>
</protein>
<name>T1JQ13_TETUR</name>
<dbReference type="InterPro" id="IPR042247">
    <property type="entry name" value="TLX1/2/3"/>
</dbReference>
<evidence type="ECO:0000313" key="10">
    <source>
        <dbReference type="EnsemblMetazoa" id="tetur01g01560.1"/>
    </source>
</evidence>
<dbReference type="OrthoDB" id="6159439at2759"/>
<dbReference type="InterPro" id="IPR017970">
    <property type="entry name" value="Homeobox_CS"/>
</dbReference>
<keyword evidence="5 6" id="KW-0539">Nucleus</keyword>
<dbReference type="Pfam" id="PF00046">
    <property type="entry name" value="Homeodomain"/>
    <property type="match status" value="1"/>
</dbReference>
<dbReference type="STRING" id="32264.T1JQ13"/>
<reference evidence="11" key="1">
    <citation type="submission" date="2011-08" db="EMBL/GenBank/DDBJ databases">
        <authorList>
            <person name="Rombauts S."/>
        </authorList>
    </citation>
    <scope>NUCLEOTIDE SEQUENCE</scope>
    <source>
        <strain evidence="11">London</strain>
    </source>
</reference>
<evidence type="ECO:0000256" key="2">
    <source>
        <dbReference type="ARBA" id="ARBA00022473"/>
    </source>
</evidence>
<keyword evidence="3 6" id="KW-0238">DNA-binding</keyword>
<evidence type="ECO:0000259" key="9">
    <source>
        <dbReference type="PROSITE" id="PS50071"/>
    </source>
</evidence>
<evidence type="ECO:0000313" key="11">
    <source>
        <dbReference type="Proteomes" id="UP000015104"/>
    </source>
</evidence>
<dbReference type="GO" id="GO:0005634">
    <property type="term" value="C:nucleus"/>
    <property type="evidence" value="ECO:0007669"/>
    <property type="project" value="UniProtKB-SubCell"/>
</dbReference>
<dbReference type="EMBL" id="CAEY01000437">
    <property type="status" value="NOT_ANNOTATED_CDS"/>
    <property type="molecule type" value="Genomic_DNA"/>
</dbReference>